<comment type="caution">
    <text evidence="1">The sequence shown here is derived from an EMBL/GenBank/DDBJ whole genome shotgun (WGS) entry which is preliminary data.</text>
</comment>
<reference evidence="1 2" key="1">
    <citation type="submission" date="2024-01" db="EMBL/GenBank/DDBJ databases">
        <title>Genome assemblies of Stephania.</title>
        <authorList>
            <person name="Yang L."/>
        </authorList>
    </citation>
    <scope>NUCLEOTIDE SEQUENCE [LARGE SCALE GENOMIC DNA]</scope>
    <source>
        <strain evidence="1">JXDWG</strain>
        <tissue evidence="1">Leaf</tissue>
    </source>
</reference>
<dbReference type="Proteomes" id="UP001419268">
    <property type="component" value="Unassembled WGS sequence"/>
</dbReference>
<name>A0AAP0J4E8_9MAGN</name>
<sequence length="109" mass="12041">MLRRWYQSSYRLVSMANPESSSQMAAQEGSSQSQIPLHQLTVARNGFSSFVNPFIAPFGNSLNQIVSSKLDGKNFVTTLVATNWPRPTLNVRGPPVNSCQVEDSSSQHQ</sequence>
<organism evidence="1 2">
    <name type="scientific">Stephania cephalantha</name>
    <dbReference type="NCBI Taxonomy" id="152367"/>
    <lineage>
        <taxon>Eukaryota</taxon>
        <taxon>Viridiplantae</taxon>
        <taxon>Streptophyta</taxon>
        <taxon>Embryophyta</taxon>
        <taxon>Tracheophyta</taxon>
        <taxon>Spermatophyta</taxon>
        <taxon>Magnoliopsida</taxon>
        <taxon>Ranunculales</taxon>
        <taxon>Menispermaceae</taxon>
        <taxon>Menispermoideae</taxon>
        <taxon>Cissampelideae</taxon>
        <taxon>Stephania</taxon>
    </lineage>
</organism>
<evidence type="ECO:0000313" key="1">
    <source>
        <dbReference type="EMBL" id="KAK9125896.1"/>
    </source>
</evidence>
<dbReference type="EMBL" id="JBBNAG010000006">
    <property type="protein sequence ID" value="KAK9125896.1"/>
    <property type="molecule type" value="Genomic_DNA"/>
</dbReference>
<accession>A0AAP0J4E8</accession>
<evidence type="ECO:0000313" key="2">
    <source>
        <dbReference type="Proteomes" id="UP001419268"/>
    </source>
</evidence>
<protein>
    <submittedName>
        <fullName evidence="1">Uncharacterized protein</fullName>
    </submittedName>
</protein>
<gene>
    <name evidence="1" type="ORF">Scep_014742</name>
</gene>
<dbReference type="AlphaFoldDB" id="A0AAP0J4E8"/>
<proteinExistence type="predicted"/>
<keyword evidence="2" id="KW-1185">Reference proteome</keyword>